<dbReference type="InterPro" id="IPR000843">
    <property type="entry name" value="HTH_LacI"/>
</dbReference>
<organism evidence="6">
    <name type="scientific">Bifidobacterium fermentum</name>
    <dbReference type="NCBI Taxonomy" id="3059035"/>
    <lineage>
        <taxon>Bacteria</taxon>
        <taxon>Bacillati</taxon>
        <taxon>Actinomycetota</taxon>
        <taxon>Actinomycetes</taxon>
        <taxon>Bifidobacteriales</taxon>
        <taxon>Bifidobacteriaceae</taxon>
        <taxon>Bifidobacterium</taxon>
    </lineage>
</organism>
<evidence type="ECO:0000256" key="3">
    <source>
        <dbReference type="ARBA" id="ARBA00023163"/>
    </source>
</evidence>
<protein>
    <submittedName>
        <fullName evidence="6">LacI family DNA-binding transcriptional regulator</fullName>
    </submittedName>
</protein>
<keyword evidence="3" id="KW-0804">Transcription</keyword>
<evidence type="ECO:0000259" key="4">
    <source>
        <dbReference type="PROSITE" id="PS50932"/>
    </source>
</evidence>
<keyword evidence="1" id="KW-0805">Transcription regulation</keyword>
<dbReference type="RefSeq" id="WP_369341309.1">
    <property type="nucleotide sequence ID" value="NZ_CP129675.1"/>
</dbReference>
<dbReference type="InterPro" id="IPR046335">
    <property type="entry name" value="LacI/GalR-like_sensor"/>
</dbReference>
<dbReference type="GO" id="GO:0003700">
    <property type="term" value="F:DNA-binding transcription factor activity"/>
    <property type="evidence" value="ECO:0007669"/>
    <property type="project" value="TreeGrafter"/>
</dbReference>
<gene>
    <name evidence="7" type="ORF">QN062_08075</name>
    <name evidence="6" type="ORF">QN216_02270</name>
    <name evidence="5" type="ORF">QN217_08175</name>
</gene>
<dbReference type="PANTHER" id="PTHR30146">
    <property type="entry name" value="LACI-RELATED TRANSCRIPTIONAL REPRESSOR"/>
    <property type="match status" value="1"/>
</dbReference>
<dbReference type="EMBL" id="CP129683">
    <property type="protein sequence ID" value="XDS50338.1"/>
    <property type="molecule type" value="Genomic_DNA"/>
</dbReference>
<dbReference type="KEGG" id="bfk:QN062_08075"/>
<feature type="domain" description="HTH lacI-type" evidence="4">
    <location>
        <begin position="14"/>
        <end position="68"/>
    </location>
</feature>
<dbReference type="Gene3D" id="3.40.50.2300">
    <property type="match status" value="2"/>
</dbReference>
<dbReference type="Pfam" id="PF00356">
    <property type="entry name" value="LacI"/>
    <property type="match status" value="1"/>
</dbReference>
<dbReference type="SUPFAM" id="SSF53822">
    <property type="entry name" value="Periplasmic binding protein-like I"/>
    <property type="match status" value="1"/>
</dbReference>
<dbReference type="PROSITE" id="PS00356">
    <property type="entry name" value="HTH_LACI_1"/>
    <property type="match status" value="1"/>
</dbReference>
<dbReference type="SMART" id="SM00354">
    <property type="entry name" value="HTH_LACI"/>
    <property type="match status" value="1"/>
</dbReference>
<dbReference type="AlphaFoldDB" id="A0AB39UJM0"/>
<evidence type="ECO:0000313" key="5">
    <source>
        <dbReference type="EMBL" id="XDS46105.1"/>
    </source>
</evidence>
<dbReference type="PROSITE" id="PS50932">
    <property type="entry name" value="HTH_LACI_2"/>
    <property type="match status" value="1"/>
</dbReference>
<name>A0AB39UJM0_9BIFI</name>
<dbReference type="GO" id="GO:0000976">
    <property type="term" value="F:transcription cis-regulatory region binding"/>
    <property type="evidence" value="ECO:0007669"/>
    <property type="project" value="TreeGrafter"/>
</dbReference>
<dbReference type="Pfam" id="PF13377">
    <property type="entry name" value="Peripla_BP_3"/>
    <property type="match status" value="1"/>
</dbReference>
<evidence type="ECO:0000256" key="2">
    <source>
        <dbReference type="ARBA" id="ARBA00023125"/>
    </source>
</evidence>
<dbReference type="PANTHER" id="PTHR30146:SF109">
    <property type="entry name" value="HTH-TYPE TRANSCRIPTIONAL REGULATOR GALS"/>
    <property type="match status" value="1"/>
</dbReference>
<sequence length="372" mass="40650">MSSTADIRNAKKRPSIFEVARSAGVSHQTVSRVINDSPDVSETTRAKVQRAIDRLGYRPSSSARALASRRSRTIGLIVGGMRFHGQLSTMGAIESVARSHGFFISFGLIDEAKDSKRDVERLCGMFLEQNVDAFIFLAPTDMMFAAACQTRSSKPKVIVSATHGKMSVEEGMTHNRGSGVASFLGIDQWSAMKDVATVVRGMEHRSALYLSGPPQWRDAQTRLQAWQTYCRQMSIQTCIVRARDWSAGEAYALMNHFLDEIGRGGSALPTVVVAASDSQAIGASRAMHEHGIRIPQDVSLVGFDDMPGMDNLYPPLTTVHPHFDQLGALAMREALALMGEGPHPLFRESLHGAGLVPATLMKRRSLAKARMH</sequence>
<dbReference type="Gene3D" id="1.10.260.40">
    <property type="entry name" value="lambda repressor-like DNA-binding domains"/>
    <property type="match status" value="1"/>
</dbReference>
<dbReference type="InterPro" id="IPR010982">
    <property type="entry name" value="Lambda_DNA-bd_dom_sf"/>
</dbReference>
<keyword evidence="2 6" id="KW-0238">DNA-binding</keyword>
<dbReference type="CDD" id="cd01392">
    <property type="entry name" value="HTH_LacI"/>
    <property type="match status" value="1"/>
</dbReference>
<proteinExistence type="predicted"/>
<evidence type="ECO:0000313" key="6">
    <source>
        <dbReference type="EMBL" id="XDS49113.1"/>
    </source>
</evidence>
<dbReference type="InterPro" id="IPR028082">
    <property type="entry name" value="Peripla_BP_I"/>
</dbReference>
<dbReference type="EMBL" id="CP129675">
    <property type="protein sequence ID" value="XDS46105.1"/>
    <property type="molecule type" value="Genomic_DNA"/>
</dbReference>
<dbReference type="EMBL" id="CP129682">
    <property type="protein sequence ID" value="XDS49113.1"/>
    <property type="molecule type" value="Genomic_DNA"/>
</dbReference>
<reference evidence="6" key="1">
    <citation type="submission" date="2023-07" db="EMBL/GenBank/DDBJ databases">
        <title>Bifidobacterium aquikefiriaerophilum sp. nov. and Bifidobacterium eccum sp. nov., isolated from water kefir.</title>
        <authorList>
            <person name="Breselge S."/>
            <person name="Bellassi P."/>
            <person name="Barcenilla C."/>
            <person name="Alvarez-Ordonez A."/>
            <person name="Morelli L."/>
            <person name="Cotter P.D."/>
        </authorList>
    </citation>
    <scope>NUCLEOTIDE SEQUENCE</scope>
    <source>
        <strain evidence="7">WK012_4_13</strain>
        <strain evidence="6">WK013_4_14</strain>
        <strain evidence="5">WK048_4_13</strain>
    </source>
</reference>
<dbReference type="SUPFAM" id="SSF47413">
    <property type="entry name" value="lambda repressor-like DNA-binding domains"/>
    <property type="match status" value="1"/>
</dbReference>
<accession>A0AB39UJM0</accession>
<evidence type="ECO:0000313" key="7">
    <source>
        <dbReference type="EMBL" id="XDS50338.1"/>
    </source>
</evidence>
<evidence type="ECO:0000256" key="1">
    <source>
        <dbReference type="ARBA" id="ARBA00023015"/>
    </source>
</evidence>